<dbReference type="Gene3D" id="3.30.710.10">
    <property type="entry name" value="Potassium Channel Kv1.1, Chain A"/>
    <property type="match status" value="1"/>
</dbReference>
<dbReference type="Pfam" id="PF00651">
    <property type="entry name" value="BTB"/>
    <property type="match status" value="1"/>
</dbReference>
<feature type="non-terminal residue" evidence="3">
    <location>
        <position position="1"/>
    </location>
</feature>
<name>A0ABN7V6Z9_GIGMA</name>
<dbReference type="SUPFAM" id="SSF54695">
    <property type="entry name" value="POZ domain"/>
    <property type="match status" value="1"/>
</dbReference>
<evidence type="ECO:0000259" key="1">
    <source>
        <dbReference type="Pfam" id="PF00651"/>
    </source>
</evidence>
<evidence type="ECO:0000313" key="4">
    <source>
        <dbReference type="Proteomes" id="UP000789901"/>
    </source>
</evidence>
<evidence type="ECO:0000313" key="3">
    <source>
        <dbReference type="EMBL" id="CAG8738837.1"/>
    </source>
</evidence>
<proteinExistence type="predicted"/>
<dbReference type="Proteomes" id="UP000789901">
    <property type="component" value="Unassembled WGS sequence"/>
</dbReference>
<keyword evidence="4" id="KW-1185">Reference proteome</keyword>
<reference evidence="3 4" key="1">
    <citation type="submission" date="2021-06" db="EMBL/GenBank/DDBJ databases">
        <authorList>
            <person name="Kallberg Y."/>
            <person name="Tangrot J."/>
            <person name="Rosling A."/>
        </authorList>
    </citation>
    <scope>NUCLEOTIDE SEQUENCE [LARGE SCALE GENOMIC DNA]</scope>
    <source>
        <strain evidence="3 4">120-4 pot B 10/14</strain>
    </source>
</reference>
<dbReference type="InterPro" id="IPR006571">
    <property type="entry name" value="TLDc_dom"/>
</dbReference>
<dbReference type="InterPro" id="IPR011333">
    <property type="entry name" value="SKP1/BTB/POZ_sf"/>
</dbReference>
<dbReference type="CDD" id="cd18186">
    <property type="entry name" value="BTB_POZ_ZBTB_KLHL-like"/>
    <property type="match status" value="1"/>
</dbReference>
<dbReference type="InterPro" id="IPR000210">
    <property type="entry name" value="BTB/POZ_dom"/>
</dbReference>
<evidence type="ECO:0000259" key="2">
    <source>
        <dbReference type="Pfam" id="PF07534"/>
    </source>
</evidence>
<dbReference type="EMBL" id="CAJVQB010010324">
    <property type="protein sequence ID" value="CAG8738837.1"/>
    <property type="molecule type" value="Genomic_DNA"/>
</dbReference>
<comment type="caution">
    <text evidence="3">The sequence shown here is derived from an EMBL/GenBank/DDBJ whole genome shotgun (WGS) entry which is preliminary data.</text>
</comment>
<sequence length="297" mass="34349">VGTGCKFKNRIGFIFKLALNRIKLGCHIENGITIFNKPNISPSVFEVLLKYFYTGVISIENNEISLVDIAIASDELQLLEVYKQVEERLLENKLVWKPREIITIFHLFQHTNLYNIAIGLVSHFMVILPDGLNDEMIQYFSDPNSNPSFKILPLRGYPFESKIINVKDAGLIAKWCRIKIENDERSSLLSYSNDFDHRYKTSNSFIFSLTNREFPILSRASSKNDAIIWCRNKGPCFGLQDLCITSLRPNNIICKSVKHSYEKKVISRETFEIEEYEVFQIVDERFSQYINSGYCGL</sequence>
<feature type="domain" description="BTB" evidence="1">
    <location>
        <begin position="35"/>
        <end position="92"/>
    </location>
</feature>
<feature type="domain" description="TLDc" evidence="2">
    <location>
        <begin position="196"/>
        <end position="281"/>
    </location>
</feature>
<gene>
    <name evidence="3" type="ORF">GMARGA_LOCUS15159</name>
</gene>
<protein>
    <submittedName>
        <fullName evidence="3">40708_t:CDS:1</fullName>
    </submittedName>
</protein>
<accession>A0ABN7V6Z9</accession>
<dbReference type="Pfam" id="PF07534">
    <property type="entry name" value="TLD"/>
    <property type="match status" value="1"/>
</dbReference>
<organism evidence="3 4">
    <name type="scientific">Gigaspora margarita</name>
    <dbReference type="NCBI Taxonomy" id="4874"/>
    <lineage>
        <taxon>Eukaryota</taxon>
        <taxon>Fungi</taxon>
        <taxon>Fungi incertae sedis</taxon>
        <taxon>Mucoromycota</taxon>
        <taxon>Glomeromycotina</taxon>
        <taxon>Glomeromycetes</taxon>
        <taxon>Diversisporales</taxon>
        <taxon>Gigasporaceae</taxon>
        <taxon>Gigaspora</taxon>
    </lineage>
</organism>